<evidence type="ECO:0000256" key="2">
    <source>
        <dbReference type="PROSITE-ProRule" id="PRU00335"/>
    </source>
</evidence>
<proteinExistence type="predicted"/>
<dbReference type="InterPro" id="IPR050109">
    <property type="entry name" value="HTH-type_TetR-like_transc_reg"/>
</dbReference>
<dbReference type="PANTHER" id="PTHR30055">
    <property type="entry name" value="HTH-TYPE TRANSCRIPTIONAL REGULATOR RUTR"/>
    <property type="match status" value="1"/>
</dbReference>
<dbReference type="EMBL" id="JAQQLI010000065">
    <property type="protein sequence ID" value="MDC7789245.1"/>
    <property type="molecule type" value="Genomic_DNA"/>
</dbReference>
<dbReference type="PROSITE" id="PS50977">
    <property type="entry name" value="HTH_TETR_2"/>
    <property type="match status" value="1"/>
</dbReference>
<dbReference type="SUPFAM" id="SSF46689">
    <property type="entry name" value="Homeodomain-like"/>
    <property type="match status" value="1"/>
</dbReference>
<reference evidence="4" key="2">
    <citation type="submission" date="2023-02" db="EMBL/GenBank/DDBJ databases">
        <authorList>
            <person name="Rayyan A."/>
            <person name="Meyer T."/>
            <person name="Kyndt J.A."/>
        </authorList>
    </citation>
    <scope>NUCLEOTIDE SEQUENCE</scope>
    <source>
        <strain evidence="4">DSM 9987</strain>
    </source>
</reference>
<keyword evidence="1 2" id="KW-0238">DNA-binding</keyword>
<gene>
    <name evidence="4" type="ORF">PQJ73_26490</name>
</gene>
<evidence type="ECO:0000313" key="4">
    <source>
        <dbReference type="EMBL" id="MDC7789245.1"/>
    </source>
</evidence>
<dbReference type="RefSeq" id="WP_272780072.1">
    <property type="nucleotide sequence ID" value="NZ_JAQQLI010000065.1"/>
</dbReference>
<organism evidence="4 5">
    <name type="scientific">Rhodoplanes tepidamans</name>
    <name type="common">Rhodoplanes cryptolactis</name>
    <dbReference type="NCBI Taxonomy" id="200616"/>
    <lineage>
        <taxon>Bacteria</taxon>
        <taxon>Pseudomonadati</taxon>
        <taxon>Pseudomonadota</taxon>
        <taxon>Alphaproteobacteria</taxon>
        <taxon>Hyphomicrobiales</taxon>
        <taxon>Nitrobacteraceae</taxon>
        <taxon>Rhodoplanes</taxon>
    </lineage>
</organism>
<comment type="caution">
    <text evidence="4">The sequence shown here is derived from an EMBL/GenBank/DDBJ whole genome shotgun (WGS) entry which is preliminary data.</text>
</comment>
<dbReference type="PANTHER" id="PTHR30055:SF146">
    <property type="entry name" value="HTH-TYPE TRANSCRIPTIONAL DUAL REGULATOR CECR"/>
    <property type="match status" value="1"/>
</dbReference>
<feature type="DNA-binding region" description="H-T-H motif" evidence="2">
    <location>
        <begin position="28"/>
        <end position="47"/>
    </location>
</feature>
<sequence>MSTPLEPRSALPACALRLFATHGYDAVGVQQIVEAAGVTKPTLYHHFGSKLGLLERLLADGLGPLHAGLAEAAAYQGDVAATLAAIARKTFAFAQAHPDLYRLYLSLWFAPPASEAYRAALPWHERHFAMIEAVFAAAVADHGTMAGRQRAYAATFLGMINNYASFGLNGVAALDESLVNQSIHQFMHGIFS</sequence>
<dbReference type="Pfam" id="PF00440">
    <property type="entry name" value="TetR_N"/>
    <property type="match status" value="1"/>
</dbReference>
<name>A0ABT5JJR0_RHOTP</name>
<dbReference type="Proteomes" id="UP001165652">
    <property type="component" value="Unassembled WGS sequence"/>
</dbReference>
<keyword evidence="5" id="KW-1185">Reference proteome</keyword>
<dbReference type="Gene3D" id="1.10.357.10">
    <property type="entry name" value="Tetracycline Repressor, domain 2"/>
    <property type="match status" value="1"/>
</dbReference>
<dbReference type="InterPro" id="IPR001647">
    <property type="entry name" value="HTH_TetR"/>
</dbReference>
<accession>A0ABT5JJR0</accession>
<dbReference type="InterPro" id="IPR036271">
    <property type="entry name" value="Tet_transcr_reg_TetR-rel_C_sf"/>
</dbReference>
<evidence type="ECO:0000256" key="1">
    <source>
        <dbReference type="ARBA" id="ARBA00023125"/>
    </source>
</evidence>
<protein>
    <submittedName>
        <fullName evidence="4">TetR/AcrR family transcriptional regulator</fullName>
    </submittedName>
</protein>
<dbReference type="PRINTS" id="PR00455">
    <property type="entry name" value="HTHTETR"/>
</dbReference>
<evidence type="ECO:0000313" key="5">
    <source>
        <dbReference type="Proteomes" id="UP001165652"/>
    </source>
</evidence>
<dbReference type="InterPro" id="IPR009057">
    <property type="entry name" value="Homeodomain-like_sf"/>
</dbReference>
<evidence type="ECO:0000259" key="3">
    <source>
        <dbReference type="PROSITE" id="PS50977"/>
    </source>
</evidence>
<dbReference type="SUPFAM" id="SSF48498">
    <property type="entry name" value="Tetracyclin repressor-like, C-terminal domain"/>
    <property type="match status" value="1"/>
</dbReference>
<feature type="domain" description="HTH tetR-type" evidence="3">
    <location>
        <begin position="5"/>
        <end position="65"/>
    </location>
</feature>
<reference evidence="4" key="1">
    <citation type="journal article" date="2023" name="Microbiol Resour">
        <title>Genome Sequences of Rhodoplanes serenus and Two Thermotolerant Strains, Rhodoplanes tepidamans and 'Rhodoplanes cryptolactis,' Further Refine the Genus.</title>
        <authorList>
            <person name="Rayyan A.A."/>
            <person name="Kyndt J.A."/>
        </authorList>
    </citation>
    <scope>NUCLEOTIDE SEQUENCE</scope>
    <source>
        <strain evidence="4">DSM 9987</strain>
    </source>
</reference>